<keyword evidence="2" id="KW-1185">Reference proteome</keyword>
<evidence type="ECO:0000313" key="2">
    <source>
        <dbReference type="Proteomes" id="UP000076154"/>
    </source>
</evidence>
<dbReference type="Proteomes" id="UP000076154">
    <property type="component" value="Unassembled WGS sequence"/>
</dbReference>
<dbReference type="AlphaFoldDB" id="A0A369J9X1"/>
<name>A0A369J9X1_HYPMA</name>
<accession>A0A369J9X1</accession>
<evidence type="ECO:0000313" key="1">
    <source>
        <dbReference type="EMBL" id="RDB18851.1"/>
    </source>
</evidence>
<dbReference type="InParanoid" id="A0A369J9X1"/>
<sequence length="165" mass="18152">MTSSHAPPHSSSSSQMKVLKSPFLTIDDTRSSPVLRAPPPEVTLIYANSFNAPWDLSLWEDGRAVVNMANDEMGLSEVISIFLSVRLSQQFSPAHFPGVFLAKQRKKPSAAPLVSQAFSHRTVVFFSRKQGHECIALSTAGHRITLSTARFRIVSMLAVLRTGRC</sequence>
<organism evidence="1 2">
    <name type="scientific">Hypsizygus marmoreus</name>
    <name type="common">White beech mushroom</name>
    <name type="synonym">Agaricus marmoreus</name>
    <dbReference type="NCBI Taxonomy" id="39966"/>
    <lineage>
        <taxon>Eukaryota</taxon>
        <taxon>Fungi</taxon>
        <taxon>Dikarya</taxon>
        <taxon>Basidiomycota</taxon>
        <taxon>Agaricomycotina</taxon>
        <taxon>Agaricomycetes</taxon>
        <taxon>Agaricomycetidae</taxon>
        <taxon>Agaricales</taxon>
        <taxon>Tricholomatineae</taxon>
        <taxon>Lyophyllaceae</taxon>
        <taxon>Hypsizygus</taxon>
    </lineage>
</organism>
<proteinExistence type="predicted"/>
<comment type="caution">
    <text evidence="1">The sequence shown here is derived from an EMBL/GenBank/DDBJ whole genome shotgun (WGS) entry which is preliminary data.</text>
</comment>
<reference evidence="1" key="1">
    <citation type="submission" date="2018-04" db="EMBL/GenBank/DDBJ databases">
        <title>Whole genome sequencing of Hypsizygus marmoreus.</title>
        <authorList>
            <person name="Choi I.-G."/>
            <person name="Min B."/>
            <person name="Kim J.-G."/>
            <person name="Kim S."/>
            <person name="Oh Y.-L."/>
            <person name="Kong W.-S."/>
            <person name="Park H."/>
            <person name="Jeong J."/>
            <person name="Song E.-S."/>
        </authorList>
    </citation>
    <scope>NUCLEOTIDE SEQUENCE [LARGE SCALE GENOMIC DNA]</scope>
    <source>
        <strain evidence="1">51987-8</strain>
    </source>
</reference>
<gene>
    <name evidence="1" type="ORF">Hypma_014568</name>
</gene>
<dbReference type="EMBL" id="LUEZ02000087">
    <property type="protein sequence ID" value="RDB18851.1"/>
    <property type="molecule type" value="Genomic_DNA"/>
</dbReference>
<protein>
    <submittedName>
        <fullName evidence="1">Uncharacterized protein</fullName>
    </submittedName>
</protein>